<keyword evidence="1" id="KW-0812">Transmembrane</keyword>
<gene>
    <name evidence="3" type="ORF">GJU39_18185</name>
</gene>
<keyword evidence="1" id="KW-1133">Transmembrane helix</keyword>
<feature type="transmembrane region" description="Helical" evidence="1">
    <location>
        <begin position="277"/>
        <end position="294"/>
    </location>
</feature>
<feature type="transmembrane region" description="Helical" evidence="1">
    <location>
        <begin position="219"/>
        <end position="241"/>
    </location>
</feature>
<dbReference type="GO" id="GO:0016020">
    <property type="term" value="C:membrane"/>
    <property type="evidence" value="ECO:0007669"/>
    <property type="project" value="InterPro"/>
</dbReference>
<dbReference type="InterPro" id="IPR037185">
    <property type="entry name" value="EmrE-like"/>
</dbReference>
<feature type="transmembrane region" description="Helical" evidence="1">
    <location>
        <begin position="253"/>
        <end position="271"/>
    </location>
</feature>
<dbReference type="Proteomes" id="UP000487757">
    <property type="component" value="Unassembled WGS sequence"/>
</dbReference>
<keyword evidence="4" id="KW-1185">Reference proteome</keyword>
<proteinExistence type="predicted"/>
<evidence type="ECO:0000256" key="1">
    <source>
        <dbReference type="SAM" id="Phobius"/>
    </source>
</evidence>
<feature type="domain" description="EamA" evidence="2">
    <location>
        <begin position="159"/>
        <end position="293"/>
    </location>
</feature>
<organism evidence="3 4">
    <name type="scientific">Pedobacter petrophilus</name>
    <dbReference type="NCBI Taxonomy" id="1908241"/>
    <lineage>
        <taxon>Bacteria</taxon>
        <taxon>Pseudomonadati</taxon>
        <taxon>Bacteroidota</taxon>
        <taxon>Sphingobacteriia</taxon>
        <taxon>Sphingobacteriales</taxon>
        <taxon>Sphingobacteriaceae</taxon>
        <taxon>Pedobacter</taxon>
    </lineage>
</organism>
<evidence type="ECO:0000259" key="2">
    <source>
        <dbReference type="Pfam" id="PF00892"/>
    </source>
</evidence>
<protein>
    <submittedName>
        <fullName evidence="3">EamA family transporter</fullName>
    </submittedName>
</protein>
<accession>A0A7K0G315</accession>
<dbReference type="Pfam" id="PF00892">
    <property type="entry name" value="EamA"/>
    <property type="match status" value="2"/>
</dbReference>
<dbReference type="PANTHER" id="PTHR22911">
    <property type="entry name" value="ACYL-MALONYL CONDENSING ENZYME-RELATED"/>
    <property type="match status" value="1"/>
</dbReference>
<dbReference type="OrthoDB" id="7541381at2"/>
<feature type="transmembrane region" description="Helical" evidence="1">
    <location>
        <begin position="94"/>
        <end position="115"/>
    </location>
</feature>
<keyword evidence="1" id="KW-0472">Membrane</keyword>
<name>A0A7K0G315_9SPHI</name>
<feature type="transmembrane region" description="Helical" evidence="1">
    <location>
        <begin position="7"/>
        <end position="30"/>
    </location>
</feature>
<dbReference type="InterPro" id="IPR000620">
    <property type="entry name" value="EamA_dom"/>
</dbReference>
<feature type="transmembrane region" description="Helical" evidence="1">
    <location>
        <begin position="66"/>
        <end position="88"/>
    </location>
</feature>
<feature type="transmembrane region" description="Helical" evidence="1">
    <location>
        <begin position="160"/>
        <end position="177"/>
    </location>
</feature>
<dbReference type="SUPFAM" id="SSF103481">
    <property type="entry name" value="Multidrug resistance efflux transporter EmrE"/>
    <property type="match status" value="2"/>
</dbReference>
<feature type="transmembrane region" description="Helical" evidence="1">
    <location>
        <begin position="189"/>
        <end position="213"/>
    </location>
</feature>
<sequence>MKLKQNLWIIYAVLAALFWGIWGVVAKFISSDINPYTNHLLFTIGMLITLPFVIKKVKGTKPQLKGIIWGLIAGVLAVIGNVAVYQAFVSGGLAAVVIPVTNLYPLVTIVIAILVFKEKLNFVNVIGIFFAVPAVVMLSGQSLLFDDPSAFIKNIGLNSWLIYSFVALFFWGVFSAAQKVTTNYISAEWSYISFIASSVLISIIMMALGLVQYNFSLNTLLLGSLAGLLNGLGVLASFAAYASKGKASKVTTIAGALQPVFTIILAIIFLSESLKSIEMIGIFLAIAGALTLSYEKADKAAEVGMQL</sequence>
<evidence type="ECO:0000313" key="4">
    <source>
        <dbReference type="Proteomes" id="UP000487757"/>
    </source>
</evidence>
<evidence type="ECO:0000313" key="3">
    <source>
        <dbReference type="EMBL" id="MRX78012.1"/>
    </source>
</evidence>
<feature type="transmembrane region" description="Helical" evidence="1">
    <location>
        <begin position="122"/>
        <end position="140"/>
    </location>
</feature>
<comment type="caution">
    <text evidence="3">The sequence shown here is derived from an EMBL/GenBank/DDBJ whole genome shotgun (WGS) entry which is preliminary data.</text>
</comment>
<feature type="transmembrane region" description="Helical" evidence="1">
    <location>
        <begin position="36"/>
        <end position="54"/>
    </location>
</feature>
<dbReference type="RefSeq" id="WP_154282425.1">
    <property type="nucleotide sequence ID" value="NZ_JBHUJQ010000001.1"/>
</dbReference>
<dbReference type="EMBL" id="WKKH01000037">
    <property type="protein sequence ID" value="MRX78012.1"/>
    <property type="molecule type" value="Genomic_DNA"/>
</dbReference>
<dbReference type="PANTHER" id="PTHR22911:SF137">
    <property type="entry name" value="SOLUTE CARRIER FAMILY 35 MEMBER G2-RELATED"/>
    <property type="match status" value="1"/>
</dbReference>
<reference evidence="3 4" key="1">
    <citation type="submission" date="2019-11" db="EMBL/GenBank/DDBJ databases">
        <title>Pedobacter petrophilus genome.</title>
        <authorList>
            <person name="Feldbauer M.J."/>
            <person name="Newman J.D."/>
        </authorList>
    </citation>
    <scope>NUCLEOTIDE SEQUENCE [LARGE SCALE GENOMIC DNA]</scope>
    <source>
        <strain evidence="3 4">LMG 29686</strain>
    </source>
</reference>
<dbReference type="AlphaFoldDB" id="A0A7K0G315"/>
<feature type="domain" description="EamA" evidence="2">
    <location>
        <begin position="7"/>
        <end position="139"/>
    </location>
</feature>